<dbReference type="PANTHER" id="PTHR33398">
    <property type="entry name" value="30S RIBOSOMAL PROTEIN S20"/>
    <property type="match status" value="1"/>
</dbReference>
<evidence type="ECO:0000256" key="8">
    <source>
        <dbReference type="HAMAP-Rule" id="MF_00500"/>
    </source>
</evidence>
<dbReference type="Pfam" id="PF01649">
    <property type="entry name" value="Ribosomal_S20p"/>
    <property type="match status" value="1"/>
</dbReference>
<dbReference type="GO" id="GO:0006412">
    <property type="term" value="P:translation"/>
    <property type="evidence" value="ECO:0007669"/>
    <property type="project" value="UniProtKB-UniRule"/>
</dbReference>
<dbReference type="Gene3D" id="1.20.58.110">
    <property type="entry name" value="Ribosomal protein S20"/>
    <property type="match status" value="1"/>
</dbReference>
<evidence type="ECO:0000256" key="6">
    <source>
        <dbReference type="ARBA" id="ARBA00023274"/>
    </source>
</evidence>
<keyword evidence="10" id="KW-1185">Reference proteome</keyword>
<evidence type="ECO:0000256" key="2">
    <source>
        <dbReference type="ARBA" id="ARBA00007634"/>
    </source>
</evidence>
<dbReference type="SUPFAM" id="SSF46992">
    <property type="entry name" value="Ribosomal protein S20"/>
    <property type="match status" value="1"/>
</dbReference>
<dbReference type="InterPro" id="IPR002583">
    <property type="entry name" value="Ribosomal_bS20"/>
</dbReference>
<evidence type="ECO:0000256" key="1">
    <source>
        <dbReference type="ARBA" id="ARBA00003134"/>
    </source>
</evidence>
<dbReference type="STRING" id="1121131.SAMN02745229_00441"/>
<dbReference type="OrthoDB" id="9808392at2"/>
<dbReference type="Proteomes" id="UP000184278">
    <property type="component" value="Unassembled WGS sequence"/>
</dbReference>
<dbReference type="NCBIfam" id="TIGR00029">
    <property type="entry name" value="S20"/>
    <property type="match status" value="1"/>
</dbReference>
<proteinExistence type="inferred from homology"/>
<evidence type="ECO:0000256" key="5">
    <source>
        <dbReference type="ARBA" id="ARBA00022980"/>
    </source>
</evidence>
<keyword evidence="5 8" id="KW-0689">Ribosomal protein</keyword>
<dbReference type="RefSeq" id="WP_073385155.1">
    <property type="nucleotide sequence ID" value="NZ_FQXK01000004.1"/>
</dbReference>
<dbReference type="FunFam" id="1.20.58.110:FF:000001">
    <property type="entry name" value="30S ribosomal protein S20"/>
    <property type="match status" value="1"/>
</dbReference>
<evidence type="ECO:0000313" key="10">
    <source>
        <dbReference type="Proteomes" id="UP000184278"/>
    </source>
</evidence>
<comment type="function">
    <text evidence="1 8">Binds directly to 16S ribosomal RNA.</text>
</comment>
<dbReference type="EMBL" id="FQXK01000004">
    <property type="protein sequence ID" value="SHH43614.1"/>
    <property type="molecule type" value="Genomic_DNA"/>
</dbReference>
<reference evidence="10" key="1">
    <citation type="submission" date="2016-11" db="EMBL/GenBank/DDBJ databases">
        <authorList>
            <person name="Varghese N."/>
            <person name="Submissions S."/>
        </authorList>
    </citation>
    <scope>NUCLEOTIDE SEQUENCE [LARGE SCALE GENOMIC DNA]</scope>
    <source>
        <strain evidence="10">DSM 3071</strain>
    </source>
</reference>
<gene>
    <name evidence="8" type="primary">rpsT</name>
    <name evidence="9" type="ORF">SAMN02745229_00441</name>
</gene>
<dbReference type="PANTHER" id="PTHR33398:SF1">
    <property type="entry name" value="SMALL RIBOSOMAL SUBUNIT PROTEIN BS20C"/>
    <property type="match status" value="1"/>
</dbReference>
<accession>A0A1M5SYQ1</accession>
<keyword evidence="4 8" id="KW-0694">RNA-binding</keyword>
<evidence type="ECO:0000256" key="4">
    <source>
        <dbReference type="ARBA" id="ARBA00022884"/>
    </source>
</evidence>
<dbReference type="GO" id="GO:0070181">
    <property type="term" value="F:small ribosomal subunit rRNA binding"/>
    <property type="evidence" value="ECO:0007669"/>
    <property type="project" value="TreeGrafter"/>
</dbReference>
<keyword evidence="6 8" id="KW-0687">Ribonucleoprotein</keyword>
<comment type="similarity">
    <text evidence="2 8">Belongs to the bacterial ribosomal protein bS20 family.</text>
</comment>
<dbReference type="InterPro" id="IPR036510">
    <property type="entry name" value="Ribosomal_bS20_sf"/>
</dbReference>
<dbReference type="GeneID" id="89509345"/>
<protein>
    <recommendedName>
        <fullName evidence="7 8">Small ribosomal subunit protein bS20</fullName>
    </recommendedName>
</protein>
<sequence>MANIKSAKKRVLTSAKRAERNTAVKSAVKTEIKKVRAAIEAGNKEEAAKALVAATSAIDKAESKGVFKKNTASRKVSRLAQAVNKMN</sequence>
<evidence type="ECO:0000256" key="7">
    <source>
        <dbReference type="ARBA" id="ARBA00035136"/>
    </source>
</evidence>
<dbReference type="GO" id="GO:0003735">
    <property type="term" value="F:structural constituent of ribosome"/>
    <property type="evidence" value="ECO:0007669"/>
    <property type="project" value="InterPro"/>
</dbReference>
<evidence type="ECO:0000256" key="3">
    <source>
        <dbReference type="ARBA" id="ARBA00022730"/>
    </source>
</evidence>
<name>A0A1M5SYQ1_BUTFI</name>
<dbReference type="HAMAP" id="MF_00500">
    <property type="entry name" value="Ribosomal_bS20"/>
    <property type="match status" value="1"/>
</dbReference>
<dbReference type="AlphaFoldDB" id="A0A1M5SYQ1"/>
<evidence type="ECO:0000313" key="9">
    <source>
        <dbReference type="EMBL" id="SHH43614.1"/>
    </source>
</evidence>
<keyword evidence="3 8" id="KW-0699">rRNA-binding</keyword>
<dbReference type="GO" id="GO:0015935">
    <property type="term" value="C:small ribosomal subunit"/>
    <property type="evidence" value="ECO:0007669"/>
    <property type="project" value="TreeGrafter"/>
</dbReference>
<organism evidence="9 10">
    <name type="scientific">Butyrivibrio fibrisolvens DSM 3071</name>
    <dbReference type="NCBI Taxonomy" id="1121131"/>
    <lineage>
        <taxon>Bacteria</taxon>
        <taxon>Bacillati</taxon>
        <taxon>Bacillota</taxon>
        <taxon>Clostridia</taxon>
        <taxon>Lachnospirales</taxon>
        <taxon>Lachnospiraceae</taxon>
        <taxon>Butyrivibrio</taxon>
    </lineage>
</organism>